<dbReference type="RefSeq" id="WP_061836725.1">
    <property type="nucleotide sequence ID" value="NZ_LUKE01000006.1"/>
</dbReference>
<dbReference type="Gene3D" id="3.90.190.10">
    <property type="entry name" value="Protein tyrosine phosphatase superfamily"/>
    <property type="match status" value="1"/>
</dbReference>
<reference evidence="2 3" key="1">
    <citation type="submission" date="2016-03" db="EMBL/GenBank/DDBJ databases">
        <authorList>
            <person name="Ploux O."/>
        </authorList>
    </citation>
    <scope>NUCLEOTIDE SEQUENCE [LARGE SCALE GENOMIC DNA]</scope>
    <source>
        <strain evidence="2 3">R0</strain>
    </source>
</reference>
<comment type="caution">
    <text evidence="2">The sequence shown here is derived from an EMBL/GenBank/DDBJ whole genome shotgun (WGS) entry which is preliminary data.</text>
</comment>
<dbReference type="AlphaFoldDB" id="A0A150WFC1"/>
<dbReference type="PROSITE" id="PS51257">
    <property type="entry name" value="PROKAR_LIPOPROTEIN"/>
    <property type="match status" value="1"/>
</dbReference>
<evidence type="ECO:0000313" key="2">
    <source>
        <dbReference type="EMBL" id="KYG61643.1"/>
    </source>
</evidence>
<protein>
    <submittedName>
        <fullName evidence="2">Protein tyrosine phosphatase</fullName>
    </submittedName>
</protein>
<feature type="domain" description="Tyrosine specific protein phosphatases" evidence="1">
    <location>
        <begin position="191"/>
        <end position="245"/>
    </location>
</feature>
<dbReference type="SMART" id="SM01301">
    <property type="entry name" value="PTPlike_phytase"/>
    <property type="match status" value="1"/>
</dbReference>
<proteinExistence type="predicted"/>
<dbReference type="InterPro" id="IPR029021">
    <property type="entry name" value="Prot-tyrosine_phosphatase-like"/>
</dbReference>
<dbReference type="EMBL" id="LUKE01000006">
    <property type="protein sequence ID" value="KYG61643.1"/>
    <property type="molecule type" value="Genomic_DNA"/>
</dbReference>
<keyword evidence="3" id="KW-1185">Reference proteome</keyword>
<name>A0A150WFC1_BDEBC</name>
<dbReference type="OrthoDB" id="5290650at2"/>
<organism evidence="2 3">
    <name type="scientific">Bdellovibrio bacteriovorus</name>
    <dbReference type="NCBI Taxonomy" id="959"/>
    <lineage>
        <taxon>Bacteria</taxon>
        <taxon>Pseudomonadati</taxon>
        <taxon>Bdellovibrionota</taxon>
        <taxon>Bdellovibrionia</taxon>
        <taxon>Bdellovibrionales</taxon>
        <taxon>Pseudobdellovibrionaceae</taxon>
        <taxon>Bdellovibrio</taxon>
    </lineage>
</organism>
<evidence type="ECO:0000313" key="3">
    <source>
        <dbReference type="Proteomes" id="UP000075320"/>
    </source>
</evidence>
<dbReference type="Proteomes" id="UP000075320">
    <property type="component" value="Unassembled WGS sequence"/>
</dbReference>
<gene>
    <name evidence="2" type="ORF">AZI86_18260</name>
</gene>
<dbReference type="InterPro" id="IPR016130">
    <property type="entry name" value="Tyr_Pase_AS"/>
</dbReference>
<dbReference type="Pfam" id="PF14566">
    <property type="entry name" value="PTPlike_phytase"/>
    <property type="match status" value="1"/>
</dbReference>
<accession>A0A150WFC1</accession>
<evidence type="ECO:0000259" key="1">
    <source>
        <dbReference type="PROSITE" id="PS50056"/>
    </source>
</evidence>
<dbReference type="InterPro" id="IPR000387">
    <property type="entry name" value="Tyr_Pase_dom"/>
</dbReference>
<dbReference type="SUPFAM" id="SSF52799">
    <property type="entry name" value="(Phosphotyrosine protein) phosphatases II"/>
    <property type="match status" value="1"/>
</dbReference>
<dbReference type="PROSITE" id="PS50056">
    <property type="entry name" value="TYR_PHOSPHATASE_2"/>
    <property type="match status" value="1"/>
</dbReference>
<sequence length="295" mass="34295">MQKMIWLLPILVLAACAEKNVASETEGRSVSENVANSQFFMTRPKPTEPVELVFDTKYNGKKPLNYRADNQLRMSGSASYQPQALREIAKPVKKKKNLLYIFDLRQESHGYINDQPVTWQADRDWANADLSHDEVIRRERRLLGDMKVGEKVNGTEIKSIETEESSVRSAGHNYVRITVTDHVRPTDVEVDRFVETVRHLPEDAWVHFHCRAGKGRTTTFMVMYDILKNAQKNSLAEINERVMKLSDDYDAMAIPAQTDWKYVYQKERAEFLANFYAYAKENPKIEKLWTEWTKK</sequence>
<dbReference type="PROSITE" id="PS00383">
    <property type="entry name" value="TYR_PHOSPHATASE_1"/>
    <property type="match status" value="1"/>
</dbReference>